<dbReference type="AlphaFoldDB" id="A0A0E0AC43"/>
<protein>
    <submittedName>
        <fullName evidence="1">Uncharacterized protein</fullName>
    </submittedName>
</protein>
<dbReference type="EnsemblPlants" id="OGLUM06G22780.1">
    <property type="protein sequence ID" value="OGLUM06G22780.1"/>
    <property type="gene ID" value="OGLUM06G22780"/>
</dbReference>
<accession>A0A0E0AC43</accession>
<reference evidence="1" key="2">
    <citation type="submission" date="2018-05" db="EMBL/GenBank/DDBJ databases">
        <title>OgluRS3 (Oryza glumaepatula Reference Sequence Version 3).</title>
        <authorList>
            <person name="Zhang J."/>
            <person name="Kudrna D."/>
            <person name="Lee S."/>
            <person name="Talag J."/>
            <person name="Welchert J."/>
            <person name="Wing R.A."/>
        </authorList>
    </citation>
    <scope>NUCLEOTIDE SEQUENCE [LARGE SCALE GENOMIC DNA]</scope>
</reference>
<proteinExistence type="predicted"/>
<organism evidence="1">
    <name type="scientific">Oryza glumipatula</name>
    <dbReference type="NCBI Taxonomy" id="40148"/>
    <lineage>
        <taxon>Eukaryota</taxon>
        <taxon>Viridiplantae</taxon>
        <taxon>Streptophyta</taxon>
        <taxon>Embryophyta</taxon>
        <taxon>Tracheophyta</taxon>
        <taxon>Spermatophyta</taxon>
        <taxon>Magnoliopsida</taxon>
        <taxon>Liliopsida</taxon>
        <taxon>Poales</taxon>
        <taxon>Poaceae</taxon>
        <taxon>BOP clade</taxon>
        <taxon>Oryzoideae</taxon>
        <taxon>Oryzeae</taxon>
        <taxon>Oryzinae</taxon>
        <taxon>Oryza</taxon>
    </lineage>
</organism>
<evidence type="ECO:0000313" key="2">
    <source>
        <dbReference type="Proteomes" id="UP000026961"/>
    </source>
</evidence>
<name>A0A0E0AC43_9ORYZ</name>
<dbReference type="HOGENOM" id="CLU_2816598_0_0_1"/>
<keyword evidence="2" id="KW-1185">Reference proteome</keyword>
<reference evidence="1" key="1">
    <citation type="submission" date="2015-04" db="UniProtKB">
        <authorList>
            <consortium name="EnsemblPlants"/>
        </authorList>
    </citation>
    <scope>IDENTIFICATION</scope>
</reference>
<sequence>MVDKRSGVVDGVVMCHAVRTGLVPTPKPHADPVRVAETGRRLAISLAGKIKCRKKAEQTRGSRGVSG</sequence>
<dbReference type="Gramene" id="OGLUM06G22780.1">
    <property type="protein sequence ID" value="OGLUM06G22780.1"/>
    <property type="gene ID" value="OGLUM06G22780"/>
</dbReference>
<evidence type="ECO:0000313" key="1">
    <source>
        <dbReference type="EnsemblPlants" id="OGLUM06G22780.1"/>
    </source>
</evidence>
<dbReference type="Proteomes" id="UP000026961">
    <property type="component" value="Chromosome 6"/>
</dbReference>